<evidence type="ECO:0000256" key="3">
    <source>
        <dbReference type="SAM" id="MobiDB-lite"/>
    </source>
</evidence>
<dbReference type="GO" id="GO:0080156">
    <property type="term" value="P:mitochondrial mRNA modification"/>
    <property type="evidence" value="ECO:0007669"/>
    <property type="project" value="TreeGrafter"/>
</dbReference>
<feature type="transmembrane region" description="Helical" evidence="4">
    <location>
        <begin position="9"/>
        <end position="30"/>
    </location>
</feature>
<keyword evidence="1" id="KW-0507">mRNA processing</keyword>
<keyword evidence="2" id="KW-0809">Transit peptide</keyword>
<protein>
    <recommendedName>
        <fullName evidence="5">MORF/ORRM1/DAG-like MORF domain-containing protein</fullName>
    </recommendedName>
</protein>
<dbReference type="InterPro" id="IPR054059">
    <property type="entry name" value="MORF/ORRM1/DAG-like_MORF"/>
</dbReference>
<feature type="compositionally biased region" description="Basic and acidic residues" evidence="3">
    <location>
        <begin position="300"/>
        <end position="327"/>
    </location>
</feature>
<reference evidence="6 7" key="1">
    <citation type="submission" date="2019-06" db="EMBL/GenBank/DDBJ databases">
        <title>WGS assembly of Gossypium darwinii.</title>
        <authorList>
            <person name="Chen Z.J."/>
            <person name="Sreedasyam A."/>
            <person name="Ando A."/>
            <person name="Song Q."/>
            <person name="De L."/>
            <person name="Hulse-Kemp A."/>
            <person name="Ding M."/>
            <person name="Ye W."/>
            <person name="Kirkbride R."/>
            <person name="Jenkins J."/>
            <person name="Plott C."/>
            <person name="Lovell J."/>
            <person name="Lin Y.-M."/>
            <person name="Vaughn R."/>
            <person name="Liu B."/>
            <person name="Li W."/>
            <person name="Simpson S."/>
            <person name="Scheffler B."/>
            <person name="Saski C."/>
            <person name="Grover C."/>
            <person name="Hu G."/>
            <person name="Conover J."/>
            <person name="Carlson J."/>
            <person name="Shu S."/>
            <person name="Boston L."/>
            <person name="Williams M."/>
            <person name="Peterson D."/>
            <person name="Mcgee K."/>
            <person name="Jones D."/>
            <person name="Wendel J."/>
            <person name="Stelly D."/>
            <person name="Grimwood J."/>
            <person name="Schmutz J."/>
        </authorList>
    </citation>
    <scope>NUCLEOTIDE SEQUENCE [LARGE SCALE GENOMIC DNA]</scope>
    <source>
        <strain evidence="6">1808015.09</strain>
    </source>
</reference>
<evidence type="ECO:0000313" key="7">
    <source>
        <dbReference type="Proteomes" id="UP000323506"/>
    </source>
</evidence>
<feature type="compositionally biased region" description="Polar residues" evidence="3">
    <location>
        <begin position="437"/>
        <end position="447"/>
    </location>
</feature>
<proteinExistence type="predicted"/>
<dbReference type="GO" id="GO:0005739">
    <property type="term" value="C:mitochondrion"/>
    <property type="evidence" value="ECO:0007669"/>
    <property type="project" value="TreeGrafter"/>
</dbReference>
<dbReference type="GO" id="GO:0006397">
    <property type="term" value="P:mRNA processing"/>
    <property type="evidence" value="ECO:0007669"/>
    <property type="project" value="UniProtKB-KW"/>
</dbReference>
<feature type="region of interest" description="Disordered" evidence="3">
    <location>
        <begin position="400"/>
        <end position="466"/>
    </location>
</feature>
<dbReference type="GO" id="GO:0016554">
    <property type="term" value="P:cytidine to uridine editing"/>
    <property type="evidence" value="ECO:0007669"/>
    <property type="project" value="InterPro"/>
</dbReference>
<keyword evidence="4" id="KW-0812">Transmembrane</keyword>
<feature type="region of interest" description="Disordered" evidence="3">
    <location>
        <begin position="300"/>
        <end position="341"/>
    </location>
</feature>
<evidence type="ECO:0000256" key="2">
    <source>
        <dbReference type="ARBA" id="ARBA00022946"/>
    </source>
</evidence>
<keyword evidence="7" id="KW-1185">Reference proteome</keyword>
<dbReference type="EMBL" id="CM017701">
    <property type="protein sequence ID" value="TYG82132.1"/>
    <property type="molecule type" value="Genomic_DNA"/>
</dbReference>
<organism evidence="6 7">
    <name type="scientific">Gossypium darwinii</name>
    <name type="common">Darwin's cotton</name>
    <name type="synonym">Gossypium barbadense var. darwinii</name>
    <dbReference type="NCBI Taxonomy" id="34276"/>
    <lineage>
        <taxon>Eukaryota</taxon>
        <taxon>Viridiplantae</taxon>
        <taxon>Streptophyta</taxon>
        <taxon>Embryophyta</taxon>
        <taxon>Tracheophyta</taxon>
        <taxon>Spermatophyta</taxon>
        <taxon>Magnoliopsida</taxon>
        <taxon>eudicotyledons</taxon>
        <taxon>Gunneridae</taxon>
        <taxon>Pentapetalae</taxon>
        <taxon>rosids</taxon>
        <taxon>malvids</taxon>
        <taxon>Malvales</taxon>
        <taxon>Malvaceae</taxon>
        <taxon>Malvoideae</taxon>
        <taxon>Gossypium</taxon>
    </lineage>
</organism>
<evidence type="ECO:0000256" key="4">
    <source>
        <dbReference type="SAM" id="Phobius"/>
    </source>
</evidence>
<sequence>MCKFCLQNIYILLVFIGIIYLIFISIKSFVHKSFNRGICSSSLQVSFLVVVIPTKPFQNPRNIFVNRLITSLPPLMATQALSRALLSKPKALSSFLFPSSRSFSSFSSSSSAASSTKTLITPSPPPSLSFLRRLRAPPYYSLLRDSLSPAVKSFSTRAARSSLNDPNPNYSNRPPKETILLDGCDFEHWLVVMEPPKEDATRDDIIDSYIKTLAQVVGSEDEARMKIYSVSTRHYYAFGALVSEEVSYKIKELPGARWVLPDSYLDVKNKDYGGEPFINGQAVPYDPKYHEEWVRNNARANERNRRNDRPRNYDRSRNYERRRENMNTRDSQMPPPNQGMQNVAPNTAGMPPNNMGGMPPRNMGGMPPRNMGGMPPNNMGRMPPNNMGGMTPNQGWSGNMPGNAPNFQTGPNYGNAPGNAQNFQPGPGPNYGNTPYQDATPNAQYHQNNYPPNVGGGNMPGGNYQS</sequence>
<evidence type="ECO:0000313" key="6">
    <source>
        <dbReference type="EMBL" id="TYG82132.1"/>
    </source>
</evidence>
<feature type="domain" description="MORF/ORRM1/DAG-like MORF" evidence="5">
    <location>
        <begin position="186"/>
        <end position="277"/>
    </location>
</feature>
<evidence type="ECO:0000259" key="5">
    <source>
        <dbReference type="Pfam" id="PF21864"/>
    </source>
</evidence>
<dbReference type="AlphaFoldDB" id="A0A5D2DM60"/>
<keyword evidence="4" id="KW-0472">Membrane</keyword>
<dbReference type="PANTHER" id="PTHR31346:SF4">
    <property type="entry name" value="MULTIPLE ORGANELLAR RNA EDITING FACTOR 8, CHLOROPLASTIC_MITOCHONDRIAL"/>
    <property type="match status" value="1"/>
</dbReference>
<dbReference type="PANTHER" id="PTHR31346">
    <property type="entry name" value="MULTIPLE ORGANELLAR RNA EDITING FACTOR 2, CHLOROPLASTIC-RELATED-RELATED"/>
    <property type="match status" value="1"/>
</dbReference>
<keyword evidence="4" id="KW-1133">Transmembrane helix</keyword>
<dbReference type="InterPro" id="IPR039206">
    <property type="entry name" value="MORF/ORRM1/DAG-like"/>
</dbReference>
<name>A0A5D2DM60_GOSDA</name>
<dbReference type="Pfam" id="PF21864">
    <property type="entry name" value="MORF_dom"/>
    <property type="match status" value="1"/>
</dbReference>
<gene>
    <name evidence="6" type="ORF">ES288_D01G063100v1</name>
</gene>
<evidence type="ECO:0000256" key="1">
    <source>
        <dbReference type="ARBA" id="ARBA00022664"/>
    </source>
</evidence>
<feature type="compositionally biased region" description="Polar residues" evidence="3">
    <location>
        <begin position="405"/>
        <end position="424"/>
    </location>
</feature>
<accession>A0A5D2DM60</accession>
<dbReference type="Proteomes" id="UP000323506">
    <property type="component" value="Chromosome D01"/>
</dbReference>